<dbReference type="InterPro" id="IPR000594">
    <property type="entry name" value="ThiF_NAD_FAD-bd"/>
</dbReference>
<dbReference type="GO" id="GO:0019948">
    <property type="term" value="F:SUMO activating enzyme activity"/>
    <property type="evidence" value="ECO:0007669"/>
    <property type="project" value="TreeGrafter"/>
</dbReference>
<reference evidence="5" key="1">
    <citation type="submission" date="2017-02" db="UniProtKB">
        <authorList>
            <consortium name="WormBaseParasite"/>
        </authorList>
    </citation>
    <scope>IDENTIFICATION</scope>
</reference>
<dbReference type="Gene3D" id="3.40.50.720">
    <property type="entry name" value="NAD(P)-binding Rossmann-like Domain"/>
    <property type="match status" value="1"/>
</dbReference>
<feature type="domain" description="THIF-type NAD/FAD binding fold" evidence="2">
    <location>
        <begin position="16"/>
        <end position="345"/>
    </location>
</feature>
<dbReference type="SUPFAM" id="SSF69572">
    <property type="entry name" value="Activating enzymes of the ubiquitin-like proteins"/>
    <property type="match status" value="1"/>
</dbReference>
<dbReference type="AlphaFoldDB" id="A0A0N5D044"/>
<dbReference type="OMA" id="YAFFDFT"/>
<dbReference type="Pfam" id="PF00899">
    <property type="entry name" value="ThiF"/>
    <property type="match status" value="1"/>
</dbReference>
<sequence length="357" mass="40416">MSSDNGTITDDEKAFYDRQIRLWGLEAQNRLRSSSVLIAGLSGCGSEVAKNLMLAGLKSLTLLDHKTVSPYDHCSQLLLSCDSVGKNRAEASLHKCKVLNPNVHLRVDTDDITNKDEDFFAGFDLVILVDQKYSVVSDINKICRKIGKPFIAGGVFGWIGYAFFDFTDCPFLITIPKVSLGGVLEDEVLDKKRPRLDVGIKNGMVSDHNAAPLDVVLDDDEKVEKKFTYPLWHDAWNVDWSHKKFIRKKRRYLPRSYFPIRVLLRLYDVDDNINQDKFMESWKKELVECNQDLNDEFFDIKFFSRFISPQLSPAAAIVGALMAQEAIKVLSQKDEPLKNVFLYSAIDSSGVVCHLPP</sequence>
<protein>
    <submittedName>
        <fullName evidence="5">ThiF domain-containing protein</fullName>
    </submittedName>
</protein>
<evidence type="ECO:0000313" key="4">
    <source>
        <dbReference type="Proteomes" id="UP000276776"/>
    </source>
</evidence>
<accession>A0A0N5D044</accession>
<dbReference type="OrthoDB" id="10252231at2759"/>
<evidence type="ECO:0000313" key="3">
    <source>
        <dbReference type="EMBL" id="VDN03466.1"/>
    </source>
</evidence>
<evidence type="ECO:0000259" key="2">
    <source>
        <dbReference type="Pfam" id="PF00899"/>
    </source>
</evidence>
<comment type="similarity">
    <text evidence="1">Belongs to the ubiquitin-activating E1 family.</text>
</comment>
<dbReference type="GO" id="GO:0031510">
    <property type="term" value="C:SUMO activating enzyme complex"/>
    <property type="evidence" value="ECO:0007669"/>
    <property type="project" value="TreeGrafter"/>
</dbReference>
<name>A0A0N5D044_THECL</name>
<dbReference type="STRING" id="103827.A0A0N5D044"/>
<dbReference type="GO" id="GO:0016925">
    <property type="term" value="P:protein sumoylation"/>
    <property type="evidence" value="ECO:0007669"/>
    <property type="project" value="TreeGrafter"/>
</dbReference>
<evidence type="ECO:0000313" key="5">
    <source>
        <dbReference type="WBParaSite" id="TCLT_0000615201-mRNA-1"/>
    </source>
</evidence>
<dbReference type="InterPro" id="IPR045886">
    <property type="entry name" value="ThiF/MoeB/HesA"/>
</dbReference>
<dbReference type="WBParaSite" id="TCLT_0000615201-mRNA-1">
    <property type="protein sequence ID" value="TCLT_0000615201-mRNA-1"/>
    <property type="gene ID" value="TCLT_0000615201"/>
</dbReference>
<dbReference type="PANTHER" id="PTHR10953:SF162">
    <property type="entry name" value="SUMO-ACTIVATING ENZYME SUBUNIT 1"/>
    <property type="match status" value="1"/>
</dbReference>
<dbReference type="GO" id="GO:0005737">
    <property type="term" value="C:cytoplasm"/>
    <property type="evidence" value="ECO:0007669"/>
    <property type="project" value="TreeGrafter"/>
</dbReference>
<dbReference type="PANTHER" id="PTHR10953">
    <property type="entry name" value="UBIQUITIN-ACTIVATING ENZYME E1"/>
    <property type="match status" value="1"/>
</dbReference>
<dbReference type="Proteomes" id="UP000276776">
    <property type="component" value="Unassembled WGS sequence"/>
</dbReference>
<evidence type="ECO:0000256" key="1">
    <source>
        <dbReference type="ARBA" id="ARBA00005673"/>
    </source>
</evidence>
<reference evidence="3 4" key="2">
    <citation type="submission" date="2018-11" db="EMBL/GenBank/DDBJ databases">
        <authorList>
            <consortium name="Pathogen Informatics"/>
        </authorList>
    </citation>
    <scope>NUCLEOTIDE SEQUENCE [LARGE SCALE GENOMIC DNA]</scope>
</reference>
<dbReference type="EMBL" id="UYYF01004393">
    <property type="protein sequence ID" value="VDN03466.1"/>
    <property type="molecule type" value="Genomic_DNA"/>
</dbReference>
<gene>
    <name evidence="3" type="ORF">TCLT_LOCUS6141</name>
</gene>
<dbReference type="InterPro" id="IPR035985">
    <property type="entry name" value="Ubiquitin-activating_enz"/>
</dbReference>
<proteinExistence type="inferred from homology"/>
<organism evidence="5">
    <name type="scientific">Thelazia callipaeda</name>
    <name type="common">Oriental eyeworm</name>
    <name type="synonym">Parasitic nematode</name>
    <dbReference type="NCBI Taxonomy" id="103827"/>
    <lineage>
        <taxon>Eukaryota</taxon>
        <taxon>Metazoa</taxon>
        <taxon>Ecdysozoa</taxon>
        <taxon>Nematoda</taxon>
        <taxon>Chromadorea</taxon>
        <taxon>Rhabditida</taxon>
        <taxon>Spirurina</taxon>
        <taxon>Spiruromorpha</taxon>
        <taxon>Thelazioidea</taxon>
        <taxon>Thelaziidae</taxon>
        <taxon>Thelazia</taxon>
    </lineage>
</organism>
<keyword evidence="4" id="KW-1185">Reference proteome</keyword>